<dbReference type="Proteomes" id="UP000016922">
    <property type="component" value="Unassembled WGS sequence"/>
</dbReference>
<dbReference type="RefSeq" id="XP_008077928.1">
    <property type="nucleotide sequence ID" value="XM_008079737.1"/>
</dbReference>
<dbReference type="Pfam" id="PF12311">
    <property type="entry name" value="DUF3632"/>
    <property type="match status" value="1"/>
</dbReference>
<organism evidence="1 2">
    <name type="scientific">Glarea lozoyensis (strain ATCC 20868 / MF5171)</name>
    <dbReference type="NCBI Taxonomy" id="1116229"/>
    <lineage>
        <taxon>Eukaryota</taxon>
        <taxon>Fungi</taxon>
        <taxon>Dikarya</taxon>
        <taxon>Ascomycota</taxon>
        <taxon>Pezizomycotina</taxon>
        <taxon>Leotiomycetes</taxon>
        <taxon>Helotiales</taxon>
        <taxon>Helotiaceae</taxon>
        <taxon>Glarea</taxon>
    </lineage>
</organism>
<dbReference type="PANTHER" id="PTHR38797">
    <property type="entry name" value="NUCLEAR PORE COMPLEX PROTEIN NUP85-RELATED"/>
    <property type="match status" value="1"/>
</dbReference>
<evidence type="ECO:0000313" key="1">
    <source>
        <dbReference type="EMBL" id="EPE34941.1"/>
    </source>
</evidence>
<dbReference type="STRING" id="1116229.S3DSJ9"/>
<dbReference type="KEGG" id="glz:GLAREA_10636"/>
<dbReference type="HOGENOM" id="CLU_035263_2_1_1"/>
<evidence type="ECO:0000313" key="2">
    <source>
        <dbReference type="Proteomes" id="UP000016922"/>
    </source>
</evidence>
<protein>
    <submittedName>
        <fullName evidence="1">Uncharacterized protein</fullName>
    </submittedName>
</protein>
<accession>S3DSJ9</accession>
<dbReference type="InterPro" id="IPR022085">
    <property type="entry name" value="OpdG"/>
</dbReference>
<proteinExistence type="predicted"/>
<dbReference type="GeneID" id="19469682"/>
<dbReference type="AlphaFoldDB" id="S3DSJ9"/>
<dbReference type="OrthoDB" id="3562292at2759"/>
<dbReference type="PANTHER" id="PTHR38797:SF4">
    <property type="entry name" value="NUCLEAR PORE COMPLEX PROTEIN NUP85"/>
    <property type="match status" value="1"/>
</dbReference>
<keyword evidence="2" id="KW-1185">Reference proteome</keyword>
<dbReference type="InterPro" id="IPR053204">
    <property type="entry name" value="Oxopyrrolidines_Biosynth-assoc"/>
</dbReference>
<gene>
    <name evidence="1" type="ORF">GLAREA_10636</name>
</gene>
<sequence>MTHESSLFDLELIKDMLKQPYNLAQRLPMIRLFDQGVKSEAAAVEAAQQLDAWCPPVDQTEEANDFLWNLWEVMLDIARSPEVTTEVHIGLIRILENLRPFARGMLSVYGFPWRLWGGFPRLRMAFEEATSDPTFEGSGMPEFTSEEANIFRNVSYFEARCYGANIGRGYGNLIDAMRSALEEDLSTTEISKVELKMQVACEWILHAANALLTWARVNGDITDLPRGHIQYLDRGTLYHGKPWMCLERLTFWIGRFEDIGKNESRLSEETRNRVLESARFMKSIESSP</sequence>
<reference evidence="1 2" key="1">
    <citation type="journal article" date="2013" name="BMC Genomics">
        <title>Genomics-driven discovery of the pneumocandin biosynthetic gene cluster in the fungus Glarea lozoyensis.</title>
        <authorList>
            <person name="Chen L."/>
            <person name="Yue Q."/>
            <person name="Zhang X."/>
            <person name="Xiang M."/>
            <person name="Wang C."/>
            <person name="Li S."/>
            <person name="Che Y."/>
            <person name="Ortiz-Lopez F.J."/>
            <person name="Bills G.F."/>
            <person name="Liu X."/>
            <person name="An Z."/>
        </authorList>
    </citation>
    <scope>NUCLEOTIDE SEQUENCE [LARGE SCALE GENOMIC DNA]</scope>
    <source>
        <strain evidence="2">ATCC 20868 / MF5171</strain>
    </source>
</reference>
<name>S3DSJ9_GLAL2</name>
<dbReference type="EMBL" id="KE145355">
    <property type="protein sequence ID" value="EPE34941.1"/>
    <property type="molecule type" value="Genomic_DNA"/>
</dbReference>